<organism evidence="2 3">
    <name type="scientific">Coprinellus micaceus</name>
    <name type="common">Glistening ink-cap mushroom</name>
    <name type="synonym">Coprinus micaceus</name>
    <dbReference type="NCBI Taxonomy" id="71717"/>
    <lineage>
        <taxon>Eukaryota</taxon>
        <taxon>Fungi</taxon>
        <taxon>Dikarya</taxon>
        <taxon>Basidiomycota</taxon>
        <taxon>Agaricomycotina</taxon>
        <taxon>Agaricomycetes</taxon>
        <taxon>Agaricomycetidae</taxon>
        <taxon>Agaricales</taxon>
        <taxon>Agaricineae</taxon>
        <taxon>Psathyrellaceae</taxon>
        <taxon>Coprinellus</taxon>
    </lineage>
</organism>
<evidence type="ECO:0000259" key="1">
    <source>
        <dbReference type="Pfam" id="PF09362"/>
    </source>
</evidence>
<feature type="domain" description="DUF1996" evidence="1">
    <location>
        <begin position="72"/>
        <end position="130"/>
    </location>
</feature>
<dbReference type="STRING" id="71717.A0A4Y7SNE1"/>
<dbReference type="PANTHER" id="PTHR43662">
    <property type="match status" value="1"/>
</dbReference>
<comment type="caution">
    <text evidence="2">The sequence shown here is derived from an EMBL/GenBank/DDBJ whole genome shotgun (WGS) entry which is preliminary data.</text>
</comment>
<keyword evidence="3" id="KW-1185">Reference proteome</keyword>
<sequence>MPASGPSLTSSSRPLSLECVRTRAPLVAYFIVYFSASFNITMNMSVDISKTATCTSCRFKEDKSTRAGIFYQNGSCPSTHPVRIPLVFLETIRDTKPFLNDWPTDGTQPLVYSMGDPTGFGQHGDYVFGWEDDSHDRAMAHCNDRGDFPADCKELMVQTDYEINGCM</sequence>
<accession>A0A4Y7SNE1</accession>
<dbReference type="PANTHER" id="PTHR43662:SF3">
    <property type="entry name" value="DOMAIN PROTEIN, PUTATIVE (AFU_ORTHOLOGUE AFUA_6G11970)-RELATED"/>
    <property type="match status" value="1"/>
</dbReference>
<dbReference type="Proteomes" id="UP000298030">
    <property type="component" value="Unassembled WGS sequence"/>
</dbReference>
<gene>
    <name evidence="2" type="ORF">FA13DRAFT_1798057</name>
</gene>
<dbReference type="AlphaFoldDB" id="A0A4Y7SNE1"/>
<name>A0A4Y7SNE1_COPMI</name>
<reference evidence="2 3" key="1">
    <citation type="journal article" date="2019" name="Nat. Ecol. Evol.">
        <title>Megaphylogeny resolves global patterns of mushroom evolution.</title>
        <authorList>
            <person name="Varga T."/>
            <person name="Krizsan K."/>
            <person name="Foldi C."/>
            <person name="Dima B."/>
            <person name="Sanchez-Garcia M."/>
            <person name="Sanchez-Ramirez S."/>
            <person name="Szollosi G.J."/>
            <person name="Szarkandi J.G."/>
            <person name="Papp V."/>
            <person name="Albert L."/>
            <person name="Andreopoulos W."/>
            <person name="Angelini C."/>
            <person name="Antonin V."/>
            <person name="Barry K.W."/>
            <person name="Bougher N.L."/>
            <person name="Buchanan P."/>
            <person name="Buyck B."/>
            <person name="Bense V."/>
            <person name="Catcheside P."/>
            <person name="Chovatia M."/>
            <person name="Cooper J."/>
            <person name="Damon W."/>
            <person name="Desjardin D."/>
            <person name="Finy P."/>
            <person name="Geml J."/>
            <person name="Haridas S."/>
            <person name="Hughes K."/>
            <person name="Justo A."/>
            <person name="Karasinski D."/>
            <person name="Kautmanova I."/>
            <person name="Kiss B."/>
            <person name="Kocsube S."/>
            <person name="Kotiranta H."/>
            <person name="LaButti K.M."/>
            <person name="Lechner B.E."/>
            <person name="Liimatainen K."/>
            <person name="Lipzen A."/>
            <person name="Lukacs Z."/>
            <person name="Mihaltcheva S."/>
            <person name="Morgado L.N."/>
            <person name="Niskanen T."/>
            <person name="Noordeloos M.E."/>
            <person name="Ohm R.A."/>
            <person name="Ortiz-Santana B."/>
            <person name="Ovrebo C."/>
            <person name="Racz N."/>
            <person name="Riley R."/>
            <person name="Savchenko A."/>
            <person name="Shiryaev A."/>
            <person name="Soop K."/>
            <person name="Spirin V."/>
            <person name="Szebenyi C."/>
            <person name="Tomsovsky M."/>
            <person name="Tulloss R.E."/>
            <person name="Uehling J."/>
            <person name="Grigoriev I.V."/>
            <person name="Vagvolgyi C."/>
            <person name="Papp T."/>
            <person name="Martin F.M."/>
            <person name="Miettinen O."/>
            <person name="Hibbett D.S."/>
            <person name="Nagy L.G."/>
        </authorList>
    </citation>
    <scope>NUCLEOTIDE SEQUENCE [LARGE SCALE GENOMIC DNA]</scope>
    <source>
        <strain evidence="2 3">FP101781</strain>
    </source>
</reference>
<evidence type="ECO:0000313" key="2">
    <source>
        <dbReference type="EMBL" id="TEB23413.1"/>
    </source>
</evidence>
<dbReference type="EMBL" id="QPFP01000078">
    <property type="protein sequence ID" value="TEB23413.1"/>
    <property type="molecule type" value="Genomic_DNA"/>
</dbReference>
<dbReference type="Pfam" id="PF09362">
    <property type="entry name" value="DUF1996"/>
    <property type="match status" value="1"/>
</dbReference>
<evidence type="ECO:0000313" key="3">
    <source>
        <dbReference type="Proteomes" id="UP000298030"/>
    </source>
</evidence>
<protein>
    <recommendedName>
        <fullName evidence="1">DUF1996 domain-containing protein</fullName>
    </recommendedName>
</protein>
<proteinExistence type="predicted"/>
<dbReference type="OrthoDB" id="74764at2759"/>
<dbReference type="InterPro" id="IPR018535">
    <property type="entry name" value="DUF1996"/>
</dbReference>